<name>A0ACB8AEK6_9AGAM</name>
<comment type="caution">
    <text evidence="1">The sequence shown here is derived from an EMBL/GenBank/DDBJ whole genome shotgun (WGS) entry which is preliminary data.</text>
</comment>
<evidence type="ECO:0000313" key="2">
    <source>
        <dbReference type="Proteomes" id="UP000790377"/>
    </source>
</evidence>
<accession>A0ACB8AEK6</accession>
<dbReference type="EMBL" id="MU267675">
    <property type="protein sequence ID" value="KAH7911521.1"/>
    <property type="molecule type" value="Genomic_DNA"/>
</dbReference>
<protein>
    <submittedName>
        <fullName evidence="1">Uncharacterized protein</fullName>
    </submittedName>
</protein>
<keyword evidence="2" id="KW-1185">Reference proteome</keyword>
<organism evidence="1 2">
    <name type="scientific">Hygrophoropsis aurantiaca</name>
    <dbReference type="NCBI Taxonomy" id="72124"/>
    <lineage>
        <taxon>Eukaryota</taxon>
        <taxon>Fungi</taxon>
        <taxon>Dikarya</taxon>
        <taxon>Basidiomycota</taxon>
        <taxon>Agaricomycotina</taxon>
        <taxon>Agaricomycetes</taxon>
        <taxon>Agaricomycetidae</taxon>
        <taxon>Boletales</taxon>
        <taxon>Coniophorineae</taxon>
        <taxon>Hygrophoropsidaceae</taxon>
        <taxon>Hygrophoropsis</taxon>
    </lineage>
</organism>
<proteinExistence type="predicted"/>
<sequence length="566" mass="60801">MTRLRRDTITPYNASSSSSTRTLRIMSTGTIFNAYTLTLATHPASSTASRAQAVESVRGGSAGKILALLSELGQRMGPDGEANVVEGMLVASLGDNTEARVVRAELERRGVSTRYCKIWPGKGVPCAWVMHALDANTRTVINHNPLPEVSHEDFIALLGPLLAPENYPAPPIPPPIPPRASPAPFDWLHFEARNIHATLANMLGVDGLARERHWRAHCVFSLDLARRPRDAVQSLIPHADVIFVALPPQPSPSSSRPAPPTPRAALLALARVAPPHALLIAYCGRDGAALLSVPTREYLQSSAWAPPAASRADTSRGKGSTTENGHTARNGADTIRARPRAPGQGFPGFGQNGYAEVESVRSGSDFWAAGGRHSPDSSGYTYTRDSRGDDAFSDVPSTDVSTYGLTSITPLFSPTHTHSHTPTHTPSQSQSQKPNAHDGHDDDDDDPEDDPDEDTEGAQDAFVAGMIYALSRRLVPGAPYTPTIPSPYNSNGGGHLNANGNGTHAHNGHENGGAGTTNGGVDTGRWRLDECLRFATELARRKARWREDDEEWKGLVDEMRRVGWSA</sequence>
<dbReference type="Proteomes" id="UP000790377">
    <property type="component" value="Unassembled WGS sequence"/>
</dbReference>
<reference evidence="1" key="1">
    <citation type="journal article" date="2021" name="New Phytol.">
        <title>Evolutionary innovations through gain and loss of genes in the ectomycorrhizal Boletales.</title>
        <authorList>
            <person name="Wu G."/>
            <person name="Miyauchi S."/>
            <person name="Morin E."/>
            <person name="Kuo A."/>
            <person name="Drula E."/>
            <person name="Varga T."/>
            <person name="Kohler A."/>
            <person name="Feng B."/>
            <person name="Cao Y."/>
            <person name="Lipzen A."/>
            <person name="Daum C."/>
            <person name="Hundley H."/>
            <person name="Pangilinan J."/>
            <person name="Johnson J."/>
            <person name="Barry K."/>
            <person name="LaButti K."/>
            <person name="Ng V."/>
            <person name="Ahrendt S."/>
            <person name="Min B."/>
            <person name="Choi I.G."/>
            <person name="Park H."/>
            <person name="Plett J.M."/>
            <person name="Magnuson J."/>
            <person name="Spatafora J.W."/>
            <person name="Nagy L.G."/>
            <person name="Henrissat B."/>
            <person name="Grigoriev I.V."/>
            <person name="Yang Z.L."/>
            <person name="Xu J."/>
            <person name="Martin F.M."/>
        </authorList>
    </citation>
    <scope>NUCLEOTIDE SEQUENCE</scope>
    <source>
        <strain evidence="1">ATCC 28755</strain>
    </source>
</reference>
<evidence type="ECO:0000313" key="1">
    <source>
        <dbReference type="EMBL" id="KAH7911521.1"/>
    </source>
</evidence>
<gene>
    <name evidence="1" type="ORF">BJ138DRAFT_1172491</name>
</gene>